<sequence>MRSCLALVLGATTSACLAQSPQTTMTQAGFTGLSITPSAHILGWGRMEFSYDNQLPGNVRDPSGHNYVLGVGLLPNLEIAGRLAANSPLDANCFVAPGCGTRDLSASAKAGIALDRAQRYHIAAGITDVGGSVTHFRSVYGVLTYNQGPWEASGGYARRSGGVNGSRSPLDGIFLAGAWQPLPWARGQLEFTDRKAWAGVRLFAPKEWLPEGWSAYVGANRRLTDTNLTEKSWFSAGIAIPLYKVPNLPASSVNPSAVAPAPQQPPTIAAPRTSPPASVLESSPAPARPAPAPRVDDARLFELAAALRNRGLEDLWVGRMDDGSIAVRANNATYNWNSLDALGVALAAVADTLGSNATVYRLILTQRQLPLVAVTGQADCLRRWIQDATAACTAGQLTTPGSAVLDRMHFGADWVVRREQASIETVRMRISPILQKNVGSELGALDYSLGANIGVELPLWDGARVEAGYDVPITETSDFKNGGVFSDRRVRSRLDRLAFTQTLRLPFEQWITGADDAMIQRWGLGNVVAQGSVGQFGGFYTGVHGAVRWEPGAGRHRVSAEAGLFEHSDFGSPGTPGVRSPRPLIAEYRYNFAPTRTYFEATAGNFMNNDLGYQLGLRQWFNDVAVHVYYKRTRLEHEPSRQFVGLELTFPLGPRKDMNPRGFQVTGTPRFALGVETTVRETGLNPVRVGHGVVPPVASVEETFNSDRSGLVYFEDNVGRIRDVAAQAVRRAGAP</sequence>
<reference evidence="3 4" key="1">
    <citation type="journal article" date="2017" name="Int. J. Syst. Evol. Microbiol.">
        <title>Ramlibacter alkalitolerans sp. nov., alkali-tolerant bacterium isolated from soil of ginseng.</title>
        <authorList>
            <person name="Lee D.H."/>
            <person name="Cha C.J."/>
        </authorList>
    </citation>
    <scope>NUCLEOTIDE SEQUENCE [LARGE SCALE GENOMIC DNA]</scope>
    <source>
        <strain evidence="3 4">KACC 19305</strain>
    </source>
</reference>
<dbReference type="EMBL" id="JAEQND010000021">
    <property type="protein sequence ID" value="MBL0428686.1"/>
    <property type="molecule type" value="Genomic_DNA"/>
</dbReference>
<organism evidence="3 4">
    <name type="scientific">Ramlibacter alkalitolerans</name>
    <dbReference type="NCBI Taxonomy" id="2039631"/>
    <lineage>
        <taxon>Bacteria</taxon>
        <taxon>Pseudomonadati</taxon>
        <taxon>Pseudomonadota</taxon>
        <taxon>Betaproteobacteria</taxon>
        <taxon>Burkholderiales</taxon>
        <taxon>Comamonadaceae</taxon>
        <taxon>Ramlibacter</taxon>
    </lineage>
</organism>
<dbReference type="Proteomes" id="UP000622707">
    <property type="component" value="Unassembled WGS sequence"/>
</dbReference>
<evidence type="ECO:0000313" key="4">
    <source>
        <dbReference type="Proteomes" id="UP000622707"/>
    </source>
</evidence>
<accession>A0ABS1JY49</accession>
<dbReference type="PROSITE" id="PS51257">
    <property type="entry name" value="PROKAR_LIPOPROTEIN"/>
    <property type="match status" value="1"/>
</dbReference>
<feature type="compositionally biased region" description="Low complexity" evidence="1">
    <location>
        <begin position="253"/>
        <end position="271"/>
    </location>
</feature>
<comment type="caution">
    <text evidence="3">The sequence shown here is derived from an EMBL/GenBank/DDBJ whole genome shotgun (WGS) entry which is preliminary data.</text>
</comment>
<feature type="signal peptide" evidence="2">
    <location>
        <begin position="1"/>
        <end position="18"/>
    </location>
</feature>
<evidence type="ECO:0000313" key="3">
    <source>
        <dbReference type="EMBL" id="MBL0428686.1"/>
    </source>
</evidence>
<name>A0ABS1JY49_9BURK</name>
<gene>
    <name evidence="3" type="ORF">JI746_26515</name>
</gene>
<evidence type="ECO:0000256" key="2">
    <source>
        <dbReference type="SAM" id="SignalP"/>
    </source>
</evidence>
<proteinExistence type="predicted"/>
<feature type="region of interest" description="Disordered" evidence="1">
    <location>
        <begin position="253"/>
        <end position="293"/>
    </location>
</feature>
<keyword evidence="4" id="KW-1185">Reference proteome</keyword>
<dbReference type="Pfam" id="PF06082">
    <property type="entry name" value="YjbH"/>
    <property type="match status" value="1"/>
</dbReference>
<protein>
    <submittedName>
        <fullName evidence="3">YjbH domain-containing protein</fullName>
    </submittedName>
</protein>
<evidence type="ECO:0000256" key="1">
    <source>
        <dbReference type="SAM" id="MobiDB-lite"/>
    </source>
</evidence>
<keyword evidence="2" id="KW-0732">Signal</keyword>
<dbReference type="InterPro" id="IPR010344">
    <property type="entry name" value="YbjH"/>
</dbReference>
<dbReference type="RefSeq" id="WP_201693324.1">
    <property type="nucleotide sequence ID" value="NZ_JAEQND010000021.1"/>
</dbReference>
<feature type="chain" id="PRO_5046542721" evidence="2">
    <location>
        <begin position="19"/>
        <end position="735"/>
    </location>
</feature>